<dbReference type="PANTHER" id="PTHR10098">
    <property type="entry name" value="RAPSYN-RELATED"/>
    <property type="match status" value="1"/>
</dbReference>
<keyword evidence="1" id="KW-0802">TPR repeat</keyword>
<dbReference type="EMBL" id="CAXJRC010000012">
    <property type="protein sequence ID" value="CAL2106315.1"/>
    <property type="molecule type" value="Genomic_DNA"/>
</dbReference>
<sequence>MHSKKNYLYLLLFYVITSFSQENKKDSVVIRLKHNIETAVSNAVKVNAYIELGNAYLTNNFFQAEEAYQKAINILKTNPNILKKQRANVYGQLGVLYKRKGEYPLAMEYYLKSKEFFEEIKDTTNIANLIHNIAMVYRDQREHKRAIKSFQKVIAIKHKLKESVGEGIAYNMMGVSYRKLKQLDSAIICYEKAKNIFNKANDLENLPRVNSNLAALYHYQKKYNQSIQLHQTNIKYYKEKKKLNSLFNSHFNIAKTFAVQKQYNQAIEHVNQALNIAEKLKLKDKLSRAYLRRSWIHSKRNKYKEALEDHRKHKKYSDSIYNRSNVKKIQELELTHKFKKQKLTDSLQYEAEKKNLELIKDKEQTKRKLYFSLFISAMLLGILVNIWIKSKYKKKNKIIVEDFKKKEEELKAFTNELLNKINKQEKQLKKRKEEKEETSKTKKLHIKVAEKILTKEDWYNFKEKFNQVYPMFFKSIKEKGIHLTSSEERLVTLEKLGLDNNQIAKVLGISVDSVFVNRYRLRKKINAPKSISILQFLEELKS</sequence>
<keyword evidence="3" id="KW-0812">Transmembrane</keyword>
<dbReference type="Pfam" id="PF13424">
    <property type="entry name" value="TPR_12"/>
    <property type="match status" value="3"/>
</dbReference>
<reference evidence="5 6" key="1">
    <citation type="submission" date="2024-05" db="EMBL/GenBank/DDBJ databases">
        <authorList>
            <person name="Duchaud E."/>
        </authorList>
    </citation>
    <scope>NUCLEOTIDE SEQUENCE [LARGE SCALE GENOMIC DNA]</scope>
    <source>
        <strain evidence="5">Ena-SAMPLE-TAB-13-05-2024-13:56:06:370-140305</strain>
    </source>
</reference>
<accession>A0ABM9PKX5</accession>
<keyword evidence="3" id="KW-1133">Transmembrane helix</keyword>
<evidence type="ECO:0000259" key="4">
    <source>
        <dbReference type="PROSITE" id="PS00622"/>
    </source>
</evidence>
<dbReference type="RefSeq" id="WP_348738080.1">
    <property type="nucleotide sequence ID" value="NZ_CAXJRC010000012.1"/>
</dbReference>
<dbReference type="InterPro" id="IPR019734">
    <property type="entry name" value="TPR_rpt"/>
</dbReference>
<dbReference type="PROSITE" id="PS50005">
    <property type="entry name" value="TPR"/>
    <property type="match status" value="2"/>
</dbReference>
<evidence type="ECO:0000256" key="3">
    <source>
        <dbReference type="SAM" id="Phobius"/>
    </source>
</evidence>
<proteinExistence type="predicted"/>
<dbReference type="SUPFAM" id="SSF46894">
    <property type="entry name" value="C-terminal effector domain of the bipartite response regulators"/>
    <property type="match status" value="1"/>
</dbReference>
<evidence type="ECO:0000256" key="1">
    <source>
        <dbReference type="PROSITE-ProRule" id="PRU00339"/>
    </source>
</evidence>
<keyword evidence="6" id="KW-1185">Reference proteome</keyword>
<evidence type="ECO:0000313" key="6">
    <source>
        <dbReference type="Proteomes" id="UP001497602"/>
    </source>
</evidence>
<dbReference type="SMART" id="SM00028">
    <property type="entry name" value="TPR"/>
    <property type="match status" value="7"/>
</dbReference>
<dbReference type="PANTHER" id="PTHR10098:SF108">
    <property type="entry name" value="TETRATRICOPEPTIDE REPEAT PROTEIN 28"/>
    <property type="match status" value="1"/>
</dbReference>
<organism evidence="5 6">
    <name type="scientific">Tenacibaculum vairaonense</name>
    <dbReference type="NCBI Taxonomy" id="3137860"/>
    <lineage>
        <taxon>Bacteria</taxon>
        <taxon>Pseudomonadati</taxon>
        <taxon>Bacteroidota</taxon>
        <taxon>Flavobacteriia</taxon>
        <taxon>Flavobacteriales</taxon>
        <taxon>Flavobacteriaceae</taxon>
        <taxon>Tenacibaculum</taxon>
    </lineage>
</organism>
<feature type="transmembrane region" description="Helical" evidence="3">
    <location>
        <begin position="369"/>
        <end position="388"/>
    </location>
</feature>
<feature type="repeat" description="TPR" evidence="1">
    <location>
        <begin position="127"/>
        <end position="160"/>
    </location>
</feature>
<feature type="coiled-coil region" evidence="2">
    <location>
        <begin position="403"/>
        <end position="441"/>
    </location>
</feature>
<protein>
    <submittedName>
        <fullName evidence="5">Tetratricopeptide repeat protein</fullName>
    </submittedName>
</protein>
<name>A0ABM9PKX5_9FLAO</name>
<dbReference type="Gene3D" id="1.25.40.10">
    <property type="entry name" value="Tetratricopeptide repeat domain"/>
    <property type="match status" value="1"/>
</dbReference>
<feature type="repeat" description="TPR" evidence="1">
    <location>
        <begin position="87"/>
        <end position="120"/>
    </location>
</feature>
<keyword evidence="2" id="KW-0175">Coiled coil</keyword>
<dbReference type="InterPro" id="IPR011990">
    <property type="entry name" value="TPR-like_helical_dom_sf"/>
</dbReference>
<gene>
    <name evidence="5" type="ORF">T190115A13A_200031</name>
</gene>
<keyword evidence="3" id="KW-0472">Membrane</keyword>
<comment type="caution">
    <text evidence="5">The sequence shown here is derived from an EMBL/GenBank/DDBJ whole genome shotgun (WGS) entry which is preliminary data.</text>
</comment>
<dbReference type="InterPro" id="IPR016032">
    <property type="entry name" value="Sig_transdc_resp-reg_C-effctor"/>
</dbReference>
<dbReference type="PROSITE" id="PS00622">
    <property type="entry name" value="HTH_LUXR_1"/>
    <property type="match status" value="1"/>
</dbReference>
<feature type="domain" description="HTH luxR-type" evidence="4">
    <location>
        <begin position="497"/>
        <end position="524"/>
    </location>
</feature>
<evidence type="ECO:0000256" key="2">
    <source>
        <dbReference type="SAM" id="Coils"/>
    </source>
</evidence>
<dbReference type="SUPFAM" id="SSF48452">
    <property type="entry name" value="TPR-like"/>
    <property type="match status" value="2"/>
</dbReference>
<dbReference type="Proteomes" id="UP001497602">
    <property type="component" value="Unassembled WGS sequence"/>
</dbReference>
<evidence type="ECO:0000313" key="5">
    <source>
        <dbReference type="EMBL" id="CAL2106315.1"/>
    </source>
</evidence>
<dbReference type="InterPro" id="IPR000792">
    <property type="entry name" value="Tscrpt_reg_LuxR_C"/>
</dbReference>